<evidence type="ECO:0000313" key="2">
    <source>
        <dbReference type="EMBL" id="RRT77385.1"/>
    </source>
</evidence>
<accession>A0A427AMB0</accession>
<comment type="caution">
    <text evidence="2">The sequence shown here is derived from an EMBL/GenBank/DDBJ whole genome shotgun (WGS) entry which is preliminary data.</text>
</comment>
<proteinExistence type="predicted"/>
<feature type="region of interest" description="Disordered" evidence="1">
    <location>
        <begin position="72"/>
        <end position="104"/>
    </location>
</feature>
<organism evidence="2 3">
    <name type="scientific">Ensete ventricosum</name>
    <name type="common">Abyssinian banana</name>
    <name type="synonym">Musa ensete</name>
    <dbReference type="NCBI Taxonomy" id="4639"/>
    <lineage>
        <taxon>Eukaryota</taxon>
        <taxon>Viridiplantae</taxon>
        <taxon>Streptophyta</taxon>
        <taxon>Embryophyta</taxon>
        <taxon>Tracheophyta</taxon>
        <taxon>Spermatophyta</taxon>
        <taxon>Magnoliopsida</taxon>
        <taxon>Liliopsida</taxon>
        <taxon>Zingiberales</taxon>
        <taxon>Musaceae</taxon>
        <taxon>Ensete</taxon>
    </lineage>
</organism>
<dbReference type="EMBL" id="AMZH03001946">
    <property type="protein sequence ID" value="RRT77385.1"/>
    <property type="molecule type" value="Genomic_DNA"/>
</dbReference>
<evidence type="ECO:0000256" key="1">
    <source>
        <dbReference type="SAM" id="MobiDB-lite"/>
    </source>
</evidence>
<feature type="compositionally biased region" description="Basic and acidic residues" evidence="1">
    <location>
        <begin position="79"/>
        <end position="94"/>
    </location>
</feature>
<protein>
    <submittedName>
        <fullName evidence="2">Uncharacterized protein</fullName>
    </submittedName>
</protein>
<dbReference type="Proteomes" id="UP000287651">
    <property type="component" value="Unassembled WGS sequence"/>
</dbReference>
<reference evidence="2 3" key="1">
    <citation type="journal article" date="2014" name="Agronomy (Basel)">
        <title>A Draft Genome Sequence for Ensete ventricosum, the Drought-Tolerant Tree Against Hunger.</title>
        <authorList>
            <person name="Harrison J."/>
            <person name="Moore K.A."/>
            <person name="Paszkiewicz K."/>
            <person name="Jones T."/>
            <person name="Grant M."/>
            <person name="Ambacheew D."/>
            <person name="Muzemil S."/>
            <person name="Studholme D.J."/>
        </authorList>
    </citation>
    <scope>NUCLEOTIDE SEQUENCE [LARGE SCALE GENOMIC DNA]</scope>
</reference>
<evidence type="ECO:0000313" key="3">
    <source>
        <dbReference type="Proteomes" id="UP000287651"/>
    </source>
</evidence>
<sequence length="104" mass="11928">MIEAIKLQPDDGPRSSLSIRLGFRRCSGILSKFAMRFAEGIRKLIGNMLIDRRKKTERLTARMFEAAELGGNRRSVRGGHRDSMHEKVKEEKYRAGGGRQRRLL</sequence>
<dbReference type="AlphaFoldDB" id="A0A427AMB0"/>
<gene>
    <name evidence="2" type="ORF">B296_00010083</name>
</gene>
<name>A0A427AMB0_ENSVE</name>